<evidence type="ECO:0000313" key="2">
    <source>
        <dbReference type="Proteomes" id="UP000252519"/>
    </source>
</evidence>
<proteinExistence type="predicted"/>
<evidence type="ECO:0000313" key="1">
    <source>
        <dbReference type="EMBL" id="RCN29454.1"/>
    </source>
</evidence>
<keyword evidence="2" id="KW-1185">Reference proteome</keyword>
<gene>
    <name evidence="1" type="ORF">ANCCAN_24785</name>
</gene>
<organism evidence="1 2">
    <name type="scientific">Ancylostoma caninum</name>
    <name type="common">Dog hookworm</name>
    <dbReference type="NCBI Taxonomy" id="29170"/>
    <lineage>
        <taxon>Eukaryota</taxon>
        <taxon>Metazoa</taxon>
        <taxon>Ecdysozoa</taxon>
        <taxon>Nematoda</taxon>
        <taxon>Chromadorea</taxon>
        <taxon>Rhabditida</taxon>
        <taxon>Rhabditina</taxon>
        <taxon>Rhabditomorpha</taxon>
        <taxon>Strongyloidea</taxon>
        <taxon>Ancylostomatidae</taxon>
        <taxon>Ancylostomatinae</taxon>
        <taxon>Ancylostoma</taxon>
    </lineage>
</organism>
<dbReference type="Proteomes" id="UP000252519">
    <property type="component" value="Unassembled WGS sequence"/>
</dbReference>
<dbReference type="EMBL" id="JOJR01001943">
    <property type="protein sequence ID" value="RCN29454.1"/>
    <property type="molecule type" value="Genomic_DNA"/>
</dbReference>
<name>A0A368FBA6_ANCCA</name>
<sequence length="59" mass="5991">MAGGVTGVQVRNGIVYINGVAVAKRIGYGNGSISVNNMGGSSINYGGTSFTNSFNSFIN</sequence>
<dbReference type="AlphaFoldDB" id="A0A368FBA6"/>
<comment type="caution">
    <text evidence="1">The sequence shown here is derived from an EMBL/GenBank/DDBJ whole genome shotgun (WGS) entry which is preliminary data.</text>
</comment>
<protein>
    <submittedName>
        <fullName evidence="1">Uncharacterized protein</fullName>
    </submittedName>
</protein>
<accession>A0A368FBA6</accession>
<reference evidence="1 2" key="1">
    <citation type="submission" date="2014-10" db="EMBL/GenBank/DDBJ databases">
        <title>Draft genome of the hookworm Ancylostoma caninum.</title>
        <authorList>
            <person name="Mitreva M."/>
        </authorList>
    </citation>
    <scope>NUCLEOTIDE SEQUENCE [LARGE SCALE GENOMIC DNA]</scope>
    <source>
        <strain evidence="1 2">Baltimore</strain>
    </source>
</reference>